<dbReference type="AlphaFoldDB" id="A0A0M8N3C4"/>
<reference evidence="3 4" key="1">
    <citation type="submission" date="2015-07" db="EMBL/GenBank/DDBJ databases">
        <title>The genome of the fungus Escovopsis weberi, a specialized disease agent of ant agriculture.</title>
        <authorList>
            <person name="de Man T.J."/>
            <person name="Stajich J.E."/>
            <person name="Kubicek C.P."/>
            <person name="Chenthamara K."/>
            <person name="Atanasova L."/>
            <person name="Druzhinina I.S."/>
            <person name="Birnbaum S."/>
            <person name="Barribeau S.M."/>
            <person name="Teiling C."/>
            <person name="Suen G."/>
            <person name="Currie C."/>
            <person name="Gerardo N.M."/>
        </authorList>
    </citation>
    <scope>NUCLEOTIDE SEQUENCE [LARGE SCALE GENOMIC DNA]</scope>
</reference>
<feature type="compositionally biased region" description="Polar residues" evidence="1">
    <location>
        <begin position="602"/>
        <end position="625"/>
    </location>
</feature>
<evidence type="ECO:0000313" key="4">
    <source>
        <dbReference type="Proteomes" id="UP000053831"/>
    </source>
</evidence>
<dbReference type="Gene3D" id="1.20.58.2130">
    <property type="match status" value="1"/>
</dbReference>
<protein>
    <recommendedName>
        <fullName evidence="2">DNA replication regulator Sld3 C-terminal domain-containing protein</fullName>
    </recommendedName>
</protein>
<proteinExistence type="predicted"/>
<feature type="domain" description="DNA replication regulator Sld3 C-terminal" evidence="2">
    <location>
        <begin position="302"/>
        <end position="634"/>
    </location>
</feature>
<dbReference type="OrthoDB" id="5395343at2759"/>
<dbReference type="InterPro" id="IPR013948">
    <property type="entry name" value="DNA_replication_reg_Sld3_C"/>
</dbReference>
<accession>A0A0M8N3C4</accession>
<feature type="region of interest" description="Disordered" evidence="1">
    <location>
        <begin position="179"/>
        <end position="205"/>
    </location>
</feature>
<dbReference type="PANTHER" id="PTHR28067">
    <property type="entry name" value="DNA REPLICATION REGULATOR SLD3"/>
    <property type="match status" value="1"/>
</dbReference>
<evidence type="ECO:0000256" key="1">
    <source>
        <dbReference type="SAM" id="MobiDB-lite"/>
    </source>
</evidence>
<comment type="caution">
    <text evidence="3">The sequence shown here is derived from an EMBL/GenBank/DDBJ whole genome shotgun (WGS) entry which is preliminary data.</text>
</comment>
<feature type="compositionally biased region" description="Basic and acidic residues" evidence="1">
    <location>
        <begin position="179"/>
        <end position="189"/>
    </location>
</feature>
<feature type="compositionally biased region" description="Low complexity" evidence="1">
    <location>
        <begin position="1"/>
        <end position="19"/>
    </location>
</feature>
<dbReference type="STRING" id="150374.A0A0M8N3C4"/>
<gene>
    <name evidence="3" type="ORF">ESCO_000843</name>
</gene>
<name>A0A0M8N3C4_ESCWE</name>
<evidence type="ECO:0000313" key="3">
    <source>
        <dbReference type="EMBL" id="KOS18971.1"/>
    </source>
</evidence>
<dbReference type="GO" id="GO:0006270">
    <property type="term" value="P:DNA replication initiation"/>
    <property type="evidence" value="ECO:0007669"/>
    <property type="project" value="InterPro"/>
</dbReference>
<sequence length="638" mass="69750">MSPSAPRGAAGAASPARSPEGVLTPSKEGVLNRTTAHAPAASKTPSILAEVLRSSSRRLCIAHNKDSWQPHPPNLHVAPRTLHPLMLLPRQHLPLSCIDAVGSSNELGHSRFFEAQIRILELESRLGSVTNLLIARYEPRGSVYALERQANALYVMCKLGAWVDLDELAGHATAIAEEQFRPARPERPESTVSDAFITPQLHSEQKRKRAAIEEFQSLVKKRARAASSTTTTTTTTANDLARREGTVEPDGSAPQGQSPQVKLEDSFVLETDAKENIPPAGCALPKVAEQEAEALPQHTADDVFGNIRSHYIDALYKSMGSLAYFAKGPLSRARSAFHLDLDSNLDMSDLIDFLKGLVLTTVQIDTKYRQTVPDLISKMKAGFESSDDGRKKKRKSKKMKIGKDALYPAEDESIRKWWTASKAQLMENEAEISSSQIKSHISVLRTRETQLQMILIMEILALEPLRGSADQGEGILPGDTDAQDIGATSQAKKRNKHNLPLLLDVHADRLTIWQSTATDEQILLEDSQSARVSADGSQGKKASSEPLKDFCIDVIVPFFSARLPELCDSITRKLGGPAIIAPAQSKASKQHQAKDQKPGSVTKRSASASSGNPRRTLQRALSTDQQSRRSKERSTVSK</sequence>
<dbReference type="GO" id="GO:0031261">
    <property type="term" value="C:DNA replication preinitiation complex"/>
    <property type="evidence" value="ECO:0007669"/>
    <property type="project" value="TreeGrafter"/>
</dbReference>
<evidence type="ECO:0000259" key="2">
    <source>
        <dbReference type="Pfam" id="PF08639"/>
    </source>
</evidence>
<dbReference type="PANTHER" id="PTHR28067:SF1">
    <property type="entry name" value="DNA REPLICATION REGULATOR SLD3"/>
    <property type="match status" value="1"/>
</dbReference>
<dbReference type="Proteomes" id="UP000053831">
    <property type="component" value="Unassembled WGS sequence"/>
</dbReference>
<dbReference type="Pfam" id="PF08639">
    <property type="entry name" value="Sld3_STD"/>
    <property type="match status" value="1"/>
</dbReference>
<dbReference type="InterPro" id="IPR042511">
    <property type="entry name" value="Sld3"/>
</dbReference>
<feature type="compositionally biased region" description="Low complexity" evidence="1">
    <location>
        <begin position="225"/>
        <end position="237"/>
    </location>
</feature>
<organism evidence="3 4">
    <name type="scientific">Escovopsis weberi</name>
    <dbReference type="NCBI Taxonomy" id="150374"/>
    <lineage>
        <taxon>Eukaryota</taxon>
        <taxon>Fungi</taxon>
        <taxon>Dikarya</taxon>
        <taxon>Ascomycota</taxon>
        <taxon>Pezizomycotina</taxon>
        <taxon>Sordariomycetes</taxon>
        <taxon>Hypocreomycetidae</taxon>
        <taxon>Hypocreales</taxon>
        <taxon>Hypocreaceae</taxon>
        <taxon>Escovopsis</taxon>
    </lineage>
</organism>
<feature type="region of interest" description="Disordered" evidence="1">
    <location>
        <begin position="223"/>
        <end position="261"/>
    </location>
</feature>
<feature type="region of interest" description="Disordered" evidence="1">
    <location>
        <begin position="1"/>
        <end position="44"/>
    </location>
</feature>
<feature type="region of interest" description="Disordered" evidence="1">
    <location>
        <begin position="583"/>
        <end position="638"/>
    </location>
</feature>
<dbReference type="EMBL" id="LGSR01000020">
    <property type="protein sequence ID" value="KOS18971.1"/>
    <property type="molecule type" value="Genomic_DNA"/>
</dbReference>
<feature type="compositionally biased region" description="Basic and acidic residues" evidence="1">
    <location>
        <begin position="626"/>
        <end position="638"/>
    </location>
</feature>
<keyword evidence="4" id="KW-1185">Reference proteome</keyword>